<dbReference type="PIRSF" id="PIRSF005243">
    <property type="entry name" value="ROO"/>
    <property type="match status" value="1"/>
</dbReference>
<gene>
    <name evidence="2" type="ORF">JH146_0200</name>
</gene>
<dbReference type="InterPro" id="IPR036866">
    <property type="entry name" value="RibonucZ/Hydroxyglut_hydro"/>
</dbReference>
<organism evidence="2 3">
    <name type="scientific">Methanocaldococcus bathoardescens</name>
    <dbReference type="NCBI Taxonomy" id="1301915"/>
    <lineage>
        <taxon>Archaea</taxon>
        <taxon>Methanobacteriati</taxon>
        <taxon>Methanobacteriota</taxon>
        <taxon>Methanomada group</taxon>
        <taxon>Methanococci</taxon>
        <taxon>Methanococcales</taxon>
        <taxon>Methanocaldococcaceae</taxon>
        <taxon>Methanocaldococcus</taxon>
    </lineage>
</organism>
<dbReference type="PANTHER" id="PTHR43717">
    <property type="entry name" value="ANAEROBIC NITRIC OXIDE REDUCTASE FLAVORUBREDOXIN"/>
    <property type="match status" value="1"/>
</dbReference>
<dbReference type="InterPro" id="IPR045761">
    <property type="entry name" value="ODP_dom"/>
</dbReference>
<dbReference type="InterPro" id="IPR016440">
    <property type="entry name" value="Rubredoxin-O_OxRdtase"/>
</dbReference>
<dbReference type="EMBL" id="CP009149">
    <property type="protein sequence ID" value="AIJ05051.1"/>
    <property type="molecule type" value="Genomic_DNA"/>
</dbReference>
<dbReference type="InterPro" id="IPR029039">
    <property type="entry name" value="Flavoprotein-like_sf"/>
</dbReference>
<dbReference type="SUPFAM" id="SSF56281">
    <property type="entry name" value="Metallo-hydrolase/oxidoreductase"/>
    <property type="match status" value="1"/>
</dbReference>
<dbReference type="GO" id="GO:0010181">
    <property type="term" value="F:FMN binding"/>
    <property type="evidence" value="ECO:0007669"/>
    <property type="project" value="InterPro"/>
</dbReference>
<dbReference type="Pfam" id="PF00258">
    <property type="entry name" value="Flavodoxin_1"/>
    <property type="match status" value="1"/>
</dbReference>
<keyword evidence="3" id="KW-1185">Reference proteome</keyword>
<proteinExistence type="predicted"/>
<evidence type="ECO:0000259" key="1">
    <source>
        <dbReference type="PROSITE" id="PS50902"/>
    </source>
</evidence>
<evidence type="ECO:0000313" key="3">
    <source>
        <dbReference type="Proteomes" id="UP000028781"/>
    </source>
</evidence>
<dbReference type="GeneID" id="24890791"/>
<dbReference type="AlphaFoldDB" id="A0A076LA62"/>
<dbReference type="RefSeq" id="WP_048201258.1">
    <property type="nucleotide sequence ID" value="NZ_CP009149.1"/>
</dbReference>
<dbReference type="OrthoDB" id="6433at2157"/>
<dbReference type="HOGENOM" id="CLU_017490_0_0_2"/>
<dbReference type="CDD" id="cd07709">
    <property type="entry name" value="flavodiiron_proteins_MBL-fold"/>
    <property type="match status" value="1"/>
</dbReference>
<sequence length="387" mass="44570">MVLKIKDNIYCMSFIEWKIREYKGLDINKGTTYNSYLILDKNNVLIDTTRMKYFDELLLYLKDIANLKLDYIISNHISLDHNECIGKLVELTGAKVITTKIGKYYLDAQFDTKDWEFVIVNNGDEINIGNRTLKFITDDKFGHVLTYCIEDEILFSNELFGQHVAYKEKIDADIGHKIILEAKEYFANILLPHKNSILKILSILKDLNLEYICPSHGVIWRKMIDEILTKYRIWSSGFHKNTAVIVYATIHYSTEKIARALGEGLADGGVNVIYHRLGTSSLNIIIRDILDAKYVLIGSPTINMNVHPKVGMLLTYIEGLKLDNKKIGVAFGSYGWKECATKKINEFFKKLGFKVVDDEILAFRFTPREDNIKKIKEFGRKLAKIEV</sequence>
<dbReference type="Gene3D" id="3.60.15.10">
    <property type="entry name" value="Ribonuclease Z/Hydroxyacylglutathione hydrolase-like"/>
    <property type="match status" value="1"/>
</dbReference>
<dbReference type="SMART" id="SM00849">
    <property type="entry name" value="Lactamase_B"/>
    <property type="match status" value="1"/>
</dbReference>
<dbReference type="GO" id="GO:0046872">
    <property type="term" value="F:metal ion binding"/>
    <property type="evidence" value="ECO:0007669"/>
    <property type="project" value="InterPro"/>
</dbReference>
<dbReference type="KEGG" id="mjh:JH146_0200"/>
<dbReference type="SUPFAM" id="SSF52218">
    <property type="entry name" value="Flavoproteins"/>
    <property type="match status" value="1"/>
</dbReference>
<dbReference type="Proteomes" id="UP000028781">
    <property type="component" value="Chromosome"/>
</dbReference>
<dbReference type="InterPro" id="IPR001279">
    <property type="entry name" value="Metallo-B-lactamas"/>
</dbReference>
<reference evidence="2 3" key="1">
    <citation type="journal article" date="2015" name="Int. J. Syst. Evol. Microbiol.">
        <title>M ethanocaldococcus bathoardescens sp. nov., a hyperthermophilic methanogen isolated from a volcanically active deep-sea hydrothermal vent.</title>
        <authorList>
            <person name="Stewart L.C."/>
            <person name="Jung J.H."/>
            <person name="Kim Y.T."/>
            <person name="Kwon S.W."/>
            <person name="Park C.S."/>
            <person name="Holden J.F."/>
        </authorList>
    </citation>
    <scope>NUCLEOTIDE SEQUENCE [LARGE SCALE GENOMIC DNA]</scope>
    <source>
        <strain evidence="2 3">JH146</strain>
    </source>
</reference>
<dbReference type="Pfam" id="PF19583">
    <property type="entry name" value="ODP"/>
    <property type="match status" value="1"/>
</dbReference>
<dbReference type="InterPro" id="IPR008254">
    <property type="entry name" value="Flavodoxin/NO_synth"/>
</dbReference>
<dbReference type="PROSITE" id="PS50902">
    <property type="entry name" value="FLAVODOXIN_LIKE"/>
    <property type="match status" value="1"/>
</dbReference>
<name>A0A076LA62_9EURY</name>
<dbReference type="STRING" id="1301915.JH146_0200"/>
<dbReference type="PANTHER" id="PTHR43717:SF1">
    <property type="entry name" value="ANAEROBIC NITRIC OXIDE REDUCTASE FLAVORUBREDOXIN"/>
    <property type="match status" value="1"/>
</dbReference>
<dbReference type="GO" id="GO:0016491">
    <property type="term" value="F:oxidoreductase activity"/>
    <property type="evidence" value="ECO:0007669"/>
    <property type="project" value="InterPro"/>
</dbReference>
<protein>
    <submittedName>
        <fullName evidence="2">Flavodoxin/nitric oxide synthase</fullName>
    </submittedName>
</protein>
<accession>A0A076LA62</accession>
<evidence type="ECO:0000313" key="2">
    <source>
        <dbReference type="EMBL" id="AIJ05051.1"/>
    </source>
</evidence>
<feature type="domain" description="Flavodoxin-like" evidence="1">
    <location>
        <begin position="243"/>
        <end position="383"/>
    </location>
</feature>
<dbReference type="Gene3D" id="3.40.50.360">
    <property type="match status" value="1"/>
</dbReference>
<dbReference type="GO" id="GO:0009055">
    <property type="term" value="F:electron transfer activity"/>
    <property type="evidence" value="ECO:0007669"/>
    <property type="project" value="InterPro"/>
</dbReference>